<proteinExistence type="predicted"/>
<keyword evidence="4" id="KW-0663">Pyridoxal phosphate</keyword>
<dbReference type="PROSITE" id="PS01359">
    <property type="entry name" value="ZF_PHD_1"/>
    <property type="match status" value="1"/>
</dbReference>
<evidence type="ECO:0000259" key="5">
    <source>
        <dbReference type="Pfam" id="PF00266"/>
    </source>
</evidence>
<protein>
    <recommendedName>
        <fullName evidence="5">Aminotransferase class V domain-containing protein</fullName>
    </recommendedName>
</protein>
<dbReference type="Proteomes" id="UP001281410">
    <property type="component" value="Unassembled WGS sequence"/>
</dbReference>
<organism evidence="6 7">
    <name type="scientific">Dipteronia sinensis</name>
    <dbReference type="NCBI Taxonomy" id="43782"/>
    <lineage>
        <taxon>Eukaryota</taxon>
        <taxon>Viridiplantae</taxon>
        <taxon>Streptophyta</taxon>
        <taxon>Embryophyta</taxon>
        <taxon>Tracheophyta</taxon>
        <taxon>Spermatophyta</taxon>
        <taxon>Magnoliopsida</taxon>
        <taxon>eudicotyledons</taxon>
        <taxon>Gunneridae</taxon>
        <taxon>Pentapetalae</taxon>
        <taxon>rosids</taxon>
        <taxon>malvids</taxon>
        <taxon>Sapindales</taxon>
        <taxon>Sapindaceae</taxon>
        <taxon>Hippocastanoideae</taxon>
        <taxon>Acereae</taxon>
        <taxon>Dipteronia</taxon>
    </lineage>
</organism>
<dbReference type="PANTHER" id="PTHR43092:SF2">
    <property type="entry name" value="HERCYNYLCYSTEINE SULFOXIDE LYASE"/>
    <property type="match status" value="1"/>
</dbReference>
<dbReference type="InterPro" id="IPR019786">
    <property type="entry name" value="Zinc_finger_PHD-type_CS"/>
</dbReference>
<gene>
    <name evidence="6" type="ORF">Dsin_000913</name>
</gene>
<evidence type="ECO:0000313" key="6">
    <source>
        <dbReference type="EMBL" id="KAK3229032.1"/>
    </source>
</evidence>
<comment type="caution">
    <text evidence="6">The sequence shown here is derived from an EMBL/GenBank/DDBJ whole genome shotgun (WGS) entry which is preliminary data.</text>
</comment>
<evidence type="ECO:0000256" key="4">
    <source>
        <dbReference type="ARBA" id="ARBA00022898"/>
    </source>
</evidence>
<evidence type="ECO:0000256" key="2">
    <source>
        <dbReference type="ARBA" id="ARBA00022771"/>
    </source>
</evidence>
<reference evidence="6" key="1">
    <citation type="journal article" date="2023" name="Plant J.">
        <title>Genome sequences and population genomics provide insights into the demographic history, inbreeding, and mutation load of two 'living fossil' tree species of Dipteronia.</title>
        <authorList>
            <person name="Feng Y."/>
            <person name="Comes H.P."/>
            <person name="Chen J."/>
            <person name="Zhu S."/>
            <person name="Lu R."/>
            <person name="Zhang X."/>
            <person name="Li P."/>
            <person name="Qiu J."/>
            <person name="Olsen K.M."/>
            <person name="Qiu Y."/>
        </authorList>
    </citation>
    <scope>NUCLEOTIDE SEQUENCE</scope>
    <source>
        <strain evidence="6">NBL</strain>
    </source>
</reference>
<evidence type="ECO:0000256" key="3">
    <source>
        <dbReference type="ARBA" id="ARBA00022833"/>
    </source>
</evidence>
<dbReference type="AlphaFoldDB" id="A0AAE0B447"/>
<accession>A0AAE0B447</accession>
<keyword evidence="7" id="KW-1185">Reference proteome</keyword>
<feature type="domain" description="Aminotransferase class V" evidence="5">
    <location>
        <begin position="351"/>
        <end position="430"/>
    </location>
</feature>
<keyword evidence="1" id="KW-0479">Metal-binding</keyword>
<name>A0AAE0B447_9ROSI</name>
<dbReference type="SUPFAM" id="SSF53383">
    <property type="entry name" value="PLP-dependent transferases"/>
    <property type="match status" value="1"/>
</dbReference>
<dbReference type="Gene3D" id="3.40.640.10">
    <property type="entry name" value="Type I PLP-dependent aspartate aminotransferase-like (Major domain)"/>
    <property type="match status" value="1"/>
</dbReference>
<keyword evidence="2" id="KW-0863">Zinc-finger</keyword>
<dbReference type="InterPro" id="IPR015424">
    <property type="entry name" value="PyrdxlP-dep_Trfase"/>
</dbReference>
<dbReference type="GO" id="GO:0008270">
    <property type="term" value="F:zinc ion binding"/>
    <property type="evidence" value="ECO:0007669"/>
    <property type="project" value="UniProtKB-KW"/>
</dbReference>
<sequence length="567" mass="61816">MTMNNHHHQQQPPPLTASGGDCGNCGAHLRGLLHNVRLRGIQRKLCTSCVLRLHPSSFCPVCFAFYDSKPPHPSKRFACSKCASFTHSLCASTPPPSPYLCPPCSTPSSASFTFFSNDTYAGGGRRIYGKSVAVILCAARIASASMSKAEAVVWIEAEKKAKNAAFARKRAREALENVALLITKNNVNATQNNNGGGDGSAQLSGSAASFFNANKKQNVNVSQELFSHHDSTIARINNGSFGSCPQSIISAQQSWQLKFLRQSDRFCFNGLKKGFLESRLVNADHVDEISIVDNATNAAAIVLQSVSWAFSQGSSRKGYVIEVQLPFPVTSVSEIVVGIRKALERGKRNGRKARLAVIDHITSMPSVVIPVKELVKICGEEGVDQVFIDAAHGIGCINVDVKEIVADFYTSNLHKWFFCPPLVAFLYCMKSSNTNDLHHPVISHEYGNGLAIESAWIGTRDYSTQLMVPQVLDFVNRFEGRIQGIKKRNHDVVVEMGEMLANAWGTHIGCPSGMCASMIMVGLPACLGISSDTDTLKFRTHLRDNFAIEVPIYYQTLKDGEVNLVTG</sequence>
<evidence type="ECO:0000256" key="1">
    <source>
        <dbReference type="ARBA" id="ARBA00022723"/>
    </source>
</evidence>
<dbReference type="Pfam" id="PF00266">
    <property type="entry name" value="Aminotran_5"/>
    <property type="match status" value="1"/>
</dbReference>
<dbReference type="InterPro" id="IPR015421">
    <property type="entry name" value="PyrdxlP-dep_Trfase_major"/>
</dbReference>
<keyword evidence="3" id="KW-0862">Zinc</keyword>
<dbReference type="PANTHER" id="PTHR43092">
    <property type="entry name" value="L-CYSTEINE DESULFHYDRASE"/>
    <property type="match status" value="1"/>
</dbReference>
<dbReference type="EMBL" id="JANJYJ010000001">
    <property type="protein sequence ID" value="KAK3229032.1"/>
    <property type="molecule type" value="Genomic_DNA"/>
</dbReference>
<evidence type="ECO:0000313" key="7">
    <source>
        <dbReference type="Proteomes" id="UP001281410"/>
    </source>
</evidence>
<dbReference type="InterPro" id="IPR000192">
    <property type="entry name" value="Aminotrans_V_dom"/>
</dbReference>